<evidence type="ECO:0000256" key="2">
    <source>
        <dbReference type="ARBA" id="ARBA00023295"/>
    </source>
</evidence>
<dbReference type="CDD" id="cd02647">
    <property type="entry name" value="nuc_hydro_TvIAG"/>
    <property type="match status" value="1"/>
</dbReference>
<feature type="domain" description="Inosine/uridine-preferring nucleoside hydrolase" evidence="3">
    <location>
        <begin position="6"/>
        <end position="298"/>
    </location>
</feature>
<reference evidence="4 5" key="1">
    <citation type="journal article" date="2015" name="Genome Announc.">
        <title>Draft Genome of the Euendolithic (true boring) Cyanobacterium Mastigocoleus testarum strain BC008.</title>
        <authorList>
            <person name="Guida B.S."/>
            <person name="Garcia-Pichel F."/>
        </authorList>
    </citation>
    <scope>NUCLEOTIDE SEQUENCE [LARGE SCALE GENOMIC DNA]</scope>
    <source>
        <strain evidence="4 5">BC008</strain>
    </source>
</reference>
<dbReference type="InterPro" id="IPR036452">
    <property type="entry name" value="Ribo_hydro-like"/>
</dbReference>
<dbReference type="Pfam" id="PF01156">
    <property type="entry name" value="IU_nuc_hydro"/>
    <property type="match status" value="1"/>
</dbReference>
<evidence type="ECO:0000259" key="3">
    <source>
        <dbReference type="Pfam" id="PF01156"/>
    </source>
</evidence>
<keyword evidence="1 4" id="KW-0378">Hydrolase</keyword>
<evidence type="ECO:0000256" key="1">
    <source>
        <dbReference type="ARBA" id="ARBA00022801"/>
    </source>
</evidence>
<organism evidence="4 5">
    <name type="scientific">Mastigocoleus testarum BC008</name>
    <dbReference type="NCBI Taxonomy" id="371196"/>
    <lineage>
        <taxon>Bacteria</taxon>
        <taxon>Bacillati</taxon>
        <taxon>Cyanobacteriota</taxon>
        <taxon>Cyanophyceae</taxon>
        <taxon>Nostocales</taxon>
        <taxon>Hapalosiphonaceae</taxon>
        <taxon>Mastigocoleus</taxon>
    </lineage>
</organism>
<sequence length="307" mass="34549">MSKQLVLMDHDGGVDDYLATMLLMTMNQYELIGVVVTPADCYIQPAVSATRKILDLMGGSHIPVAESNVRGINAFPYLYRRDSFVVDHLPILNQKETISTSLVAESGQDFMLKMLQEATEPVTLMVTGPLTNVAFALERSPEIEAKIRRIVWMGGALNVSGNVEKNWEPGQDGSAEWNAYWDPISVARVWRSQIEIIMCPLDITNSVPVTSELVQKLGQQRDRPISDLAGQCYALVIPQDHYAWDVLATSYLGNPKAFELKEWETEIITSGLSQGRTKVVTGGRKIFAMDKVDKDWFYSYLLQQWRR</sequence>
<evidence type="ECO:0000313" key="4">
    <source>
        <dbReference type="EMBL" id="KST69850.1"/>
    </source>
</evidence>
<name>A0A0V7ZZA1_9CYAN</name>
<dbReference type="Proteomes" id="UP000053372">
    <property type="component" value="Unassembled WGS sequence"/>
</dbReference>
<dbReference type="GO" id="GO:0005829">
    <property type="term" value="C:cytosol"/>
    <property type="evidence" value="ECO:0007669"/>
    <property type="project" value="TreeGrafter"/>
</dbReference>
<protein>
    <submittedName>
        <fullName evidence="4">Nucleoside hydrolase</fullName>
    </submittedName>
</protein>
<comment type="caution">
    <text evidence="4">The sequence shown here is derived from an EMBL/GenBank/DDBJ whole genome shotgun (WGS) entry which is preliminary data.</text>
</comment>
<proteinExistence type="predicted"/>
<dbReference type="OrthoDB" id="9797882at2"/>
<dbReference type="PANTHER" id="PTHR12304">
    <property type="entry name" value="INOSINE-URIDINE PREFERRING NUCLEOSIDE HYDROLASE"/>
    <property type="match status" value="1"/>
</dbReference>
<dbReference type="GO" id="GO:0006152">
    <property type="term" value="P:purine nucleoside catabolic process"/>
    <property type="evidence" value="ECO:0007669"/>
    <property type="project" value="TreeGrafter"/>
</dbReference>
<dbReference type="PANTHER" id="PTHR12304:SF46">
    <property type="entry name" value="INOSINE-ADENOSINE-GUANOSINE-NUCLEOSIDE HYDROLASE"/>
    <property type="match status" value="1"/>
</dbReference>
<dbReference type="InterPro" id="IPR001910">
    <property type="entry name" value="Inosine/uridine_hydrolase_dom"/>
</dbReference>
<dbReference type="AlphaFoldDB" id="A0A0V7ZZA1"/>
<keyword evidence="5" id="KW-1185">Reference proteome</keyword>
<dbReference type="InterPro" id="IPR023186">
    <property type="entry name" value="IUNH"/>
</dbReference>
<evidence type="ECO:0000313" key="5">
    <source>
        <dbReference type="Proteomes" id="UP000053372"/>
    </source>
</evidence>
<gene>
    <name evidence="4" type="ORF">BC008_36450</name>
</gene>
<accession>A0A0V7ZZA1</accession>
<dbReference type="GO" id="GO:0008477">
    <property type="term" value="F:purine nucleosidase activity"/>
    <property type="evidence" value="ECO:0007669"/>
    <property type="project" value="TreeGrafter"/>
</dbReference>
<dbReference type="Gene3D" id="3.90.245.10">
    <property type="entry name" value="Ribonucleoside hydrolase-like"/>
    <property type="match status" value="1"/>
</dbReference>
<keyword evidence="2" id="KW-0326">Glycosidase</keyword>
<dbReference type="EMBL" id="LMTZ01000013">
    <property type="protein sequence ID" value="KST69850.1"/>
    <property type="molecule type" value="Genomic_DNA"/>
</dbReference>
<dbReference type="SUPFAM" id="SSF53590">
    <property type="entry name" value="Nucleoside hydrolase"/>
    <property type="match status" value="1"/>
</dbReference>
<dbReference type="RefSeq" id="WP_027844771.1">
    <property type="nucleotide sequence ID" value="NZ_LMTZ01000013.1"/>
</dbReference>